<proteinExistence type="predicted"/>
<feature type="region of interest" description="Disordered" evidence="1">
    <location>
        <begin position="87"/>
        <end position="114"/>
    </location>
</feature>
<evidence type="ECO:0000256" key="1">
    <source>
        <dbReference type="SAM" id="MobiDB-lite"/>
    </source>
</evidence>
<name>A0A8E2DUG0_9APHY</name>
<evidence type="ECO:0000313" key="2">
    <source>
        <dbReference type="EMBL" id="OCH95881.1"/>
    </source>
</evidence>
<evidence type="ECO:0000313" key="3">
    <source>
        <dbReference type="Proteomes" id="UP000250043"/>
    </source>
</evidence>
<accession>A0A8E2DUG0</accession>
<keyword evidence="3" id="KW-1185">Reference proteome</keyword>
<protein>
    <submittedName>
        <fullName evidence="2">Uncharacterized protein</fullName>
    </submittedName>
</protein>
<gene>
    <name evidence="2" type="ORF">OBBRIDRAFT_441932</name>
</gene>
<organism evidence="2 3">
    <name type="scientific">Obba rivulosa</name>
    <dbReference type="NCBI Taxonomy" id="1052685"/>
    <lineage>
        <taxon>Eukaryota</taxon>
        <taxon>Fungi</taxon>
        <taxon>Dikarya</taxon>
        <taxon>Basidiomycota</taxon>
        <taxon>Agaricomycotina</taxon>
        <taxon>Agaricomycetes</taxon>
        <taxon>Polyporales</taxon>
        <taxon>Gelatoporiaceae</taxon>
        <taxon>Obba</taxon>
    </lineage>
</organism>
<feature type="compositionally biased region" description="Acidic residues" evidence="1">
    <location>
        <begin position="88"/>
        <end position="101"/>
    </location>
</feature>
<feature type="region of interest" description="Disordered" evidence="1">
    <location>
        <begin position="1"/>
        <end position="44"/>
    </location>
</feature>
<dbReference type="AlphaFoldDB" id="A0A8E2DUG0"/>
<dbReference type="Proteomes" id="UP000250043">
    <property type="component" value="Unassembled WGS sequence"/>
</dbReference>
<sequence>MKTRNGPGSTSPDTPTIPDDEVLNEPSQPSESANTDSGDSHTDFDIFDVRGFIRAVVEEGRDLPSEAAIIKLEQAFSVKPRRVTLSDNDVDAQEDVDEDFGEKEKYDGGEEEGEDRNIQTFIMTRDRIEELLGRRGSIQKHSYLEPHQSFVGHNCIVVHP</sequence>
<dbReference type="EMBL" id="KV722333">
    <property type="protein sequence ID" value="OCH95881.1"/>
    <property type="molecule type" value="Genomic_DNA"/>
</dbReference>
<feature type="compositionally biased region" description="Polar residues" evidence="1">
    <location>
        <begin position="1"/>
        <end position="14"/>
    </location>
</feature>
<feature type="compositionally biased region" description="Polar residues" evidence="1">
    <location>
        <begin position="25"/>
        <end position="37"/>
    </location>
</feature>
<dbReference type="OrthoDB" id="2758747at2759"/>
<reference evidence="2 3" key="1">
    <citation type="submission" date="2016-07" db="EMBL/GenBank/DDBJ databases">
        <title>Draft genome of the white-rot fungus Obba rivulosa 3A-2.</title>
        <authorList>
            <consortium name="DOE Joint Genome Institute"/>
            <person name="Miettinen O."/>
            <person name="Riley R."/>
            <person name="Acob R."/>
            <person name="Barry K."/>
            <person name="Cullen D."/>
            <person name="De Vries R."/>
            <person name="Hainaut M."/>
            <person name="Hatakka A."/>
            <person name="Henrissat B."/>
            <person name="Hilden K."/>
            <person name="Kuo R."/>
            <person name="Labutti K."/>
            <person name="Lipzen A."/>
            <person name="Makela M.R."/>
            <person name="Sandor L."/>
            <person name="Spatafora J.W."/>
            <person name="Grigoriev I.V."/>
            <person name="Hibbett D.S."/>
        </authorList>
    </citation>
    <scope>NUCLEOTIDE SEQUENCE [LARGE SCALE GENOMIC DNA]</scope>
    <source>
        <strain evidence="2 3">3A-2</strain>
    </source>
</reference>